<reference evidence="4" key="1">
    <citation type="submission" date="2016-10" db="EMBL/GenBank/DDBJ databases">
        <authorList>
            <person name="Varghese N."/>
            <person name="Submissions S."/>
        </authorList>
    </citation>
    <scope>NUCLEOTIDE SEQUENCE [LARGE SCALE GENOMIC DNA]</scope>
    <source>
        <strain evidence="4">DSM 23515</strain>
    </source>
</reference>
<dbReference type="Pfam" id="PF02811">
    <property type="entry name" value="PHP"/>
    <property type="match status" value="1"/>
</dbReference>
<dbReference type="InterPro" id="IPR003141">
    <property type="entry name" value="Pol/His_phosphatase_N"/>
</dbReference>
<name>A0A1I2NHX3_9FLAO</name>
<dbReference type="PANTHER" id="PTHR42924">
    <property type="entry name" value="EXONUCLEASE"/>
    <property type="match status" value="1"/>
</dbReference>
<dbReference type="PANTHER" id="PTHR42924:SF3">
    <property type="entry name" value="POLYMERASE_HISTIDINOL PHOSPHATASE N-TERMINAL DOMAIN-CONTAINING PROTEIN"/>
    <property type="match status" value="1"/>
</dbReference>
<organism evidence="3 4">
    <name type="scientific">Salegentibacter agarivorans</name>
    <dbReference type="NCBI Taxonomy" id="345907"/>
    <lineage>
        <taxon>Bacteria</taxon>
        <taxon>Pseudomonadati</taxon>
        <taxon>Bacteroidota</taxon>
        <taxon>Flavobacteriia</taxon>
        <taxon>Flavobacteriales</taxon>
        <taxon>Flavobacteriaceae</taxon>
        <taxon>Salegentibacter</taxon>
    </lineage>
</organism>
<dbReference type="GO" id="GO:0004534">
    <property type="term" value="F:5'-3' RNA exonuclease activity"/>
    <property type="evidence" value="ECO:0007669"/>
    <property type="project" value="TreeGrafter"/>
</dbReference>
<dbReference type="AlphaFoldDB" id="A0A1I2NHX3"/>
<evidence type="ECO:0000259" key="2">
    <source>
        <dbReference type="SMART" id="SM00481"/>
    </source>
</evidence>
<evidence type="ECO:0000313" key="4">
    <source>
        <dbReference type="Proteomes" id="UP000199116"/>
    </source>
</evidence>
<dbReference type="RefSeq" id="WP_093305698.1">
    <property type="nucleotide sequence ID" value="NZ_FOOH01000022.1"/>
</dbReference>
<dbReference type="SUPFAM" id="SSF89550">
    <property type="entry name" value="PHP domain-like"/>
    <property type="match status" value="1"/>
</dbReference>
<evidence type="ECO:0000313" key="3">
    <source>
        <dbReference type="EMBL" id="SFG03565.1"/>
    </source>
</evidence>
<dbReference type="InterPro" id="IPR052018">
    <property type="entry name" value="PHP_domain"/>
</dbReference>
<dbReference type="InterPro" id="IPR004013">
    <property type="entry name" value="PHP_dom"/>
</dbReference>
<feature type="domain" description="Polymerase/histidinol phosphatase N-terminal" evidence="2">
    <location>
        <begin position="46"/>
        <end position="123"/>
    </location>
</feature>
<feature type="chain" id="PRO_5011618224" description="Polymerase/histidinol phosphatase N-terminal domain-containing protein" evidence="1">
    <location>
        <begin position="23"/>
        <end position="390"/>
    </location>
</feature>
<dbReference type="InterPro" id="IPR016195">
    <property type="entry name" value="Pol/histidinol_Pase-like"/>
</dbReference>
<dbReference type="Pfam" id="PF16392">
    <property type="entry name" value="DUF5001"/>
    <property type="match status" value="1"/>
</dbReference>
<dbReference type="Proteomes" id="UP000199116">
    <property type="component" value="Unassembled WGS sequence"/>
</dbReference>
<feature type="signal peptide" evidence="1">
    <location>
        <begin position="1"/>
        <end position="22"/>
    </location>
</feature>
<keyword evidence="1" id="KW-0732">Signal</keyword>
<protein>
    <recommendedName>
        <fullName evidence="2">Polymerase/histidinol phosphatase N-terminal domain-containing protein</fullName>
    </recommendedName>
</protein>
<dbReference type="SMART" id="SM00481">
    <property type="entry name" value="POLIIIAc"/>
    <property type="match status" value="1"/>
</dbReference>
<dbReference type="InterPro" id="IPR032165">
    <property type="entry name" value="DUF5001"/>
</dbReference>
<dbReference type="GO" id="GO:0035312">
    <property type="term" value="F:5'-3' DNA exonuclease activity"/>
    <property type="evidence" value="ECO:0007669"/>
    <property type="project" value="TreeGrafter"/>
</dbReference>
<dbReference type="EMBL" id="FOOH01000022">
    <property type="protein sequence ID" value="SFG03565.1"/>
    <property type="molecule type" value="Genomic_DNA"/>
</dbReference>
<keyword evidence="4" id="KW-1185">Reference proteome</keyword>
<accession>A0A1I2NHX3</accession>
<dbReference type="Gene3D" id="3.20.20.140">
    <property type="entry name" value="Metal-dependent hydrolases"/>
    <property type="match status" value="1"/>
</dbReference>
<proteinExistence type="predicted"/>
<sequence length="390" mass="45421">MKKITKCFILLVLFTWVSIASYGQENKERNTLVNLPDIPGFITLKGDFHMHTVFSDGHVWPTFRVREAQRDGLDVISITEHIDYEGFPNELKYHREEAFRIAEERAKKTDVILIKGVEISPRVPPYHNNALFLENVDKLPYPYMKDTHHTFVMNDEIKRKDVMAPFEEVEKQGGFVFYNHPSYKWWDKKEKELFTDIHQELLARKILGGVEVVNSGKYNIIAHRMAEKYDLTMFANSDEHYEIEGSYSDHRPMTLIFATEKSKSAIEEAIRDKRTMLYFGDYLVGRMREAEPFFRSSLEITTKKITSGKAPMLKVNFTNNSDVPFDIKLETDYIVENLPLGRLKLKANETTSVMLHPVWEYPDTLTMDLVVENILVSPEKPLETQINVDL</sequence>
<evidence type="ECO:0000256" key="1">
    <source>
        <dbReference type="SAM" id="SignalP"/>
    </source>
</evidence>
<gene>
    <name evidence="3" type="ORF">SAMN04488033_12222</name>
</gene>